<dbReference type="EMBL" id="JABWDY010037966">
    <property type="protein sequence ID" value="KAF5180031.1"/>
    <property type="molecule type" value="Genomic_DNA"/>
</dbReference>
<proteinExistence type="predicted"/>
<name>A0A7J6V5P2_THATH</name>
<accession>A0A7J6V5P2</accession>
<dbReference type="OrthoDB" id="185373at2759"/>
<dbReference type="GO" id="GO:0003723">
    <property type="term" value="F:RNA binding"/>
    <property type="evidence" value="ECO:0007669"/>
    <property type="project" value="InterPro"/>
</dbReference>
<evidence type="ECO:0000313" key="2">
    <source>
        <dbReference type="Proteomes" id="UP000554482"/>
    </source>
</evidence>
<dbReference type="PANTHER" id="PTHR47926">
    <property type="entry name" value="PENTATRICOPEPTIDE REPEAT-CONTAINING PROTEIN"/>
    <property type="match status" value="1"/>
</dbReference>
<keyword evidence="2" id="KW-1185">Reference proteome</keyword>
<reference evidence="1 2" key="1">
    <citation type="submission" date="2020-06" db="EMBL/GenBank/DDBJ databases">
        <title>Transcriptomic and genomic resources for Thalictrum thalictroides and T. hernandezii: Facilitating candidate gene discovery in an emerging model plant lineage.</title>
        <authorList>
            <person name="Arias T."/>
            <person name="Riano-Pachon D.M."/>
            <person name="Di Stilio V.S."/>
        </authorList>
    </citation>
    <scope>NUCLEOTIDE SEQUENCE [LARGE SCALE GENOMIC DNA]</scope>
    <source>
        <strain evidence="2">cv. WT478/WT964</strain>
        <tissue evidence="1">Leaves</tissue>
    </source>
</reference>
<sequence>MGESLLSLEVYRKMVGEGMELDGVVMCIRQWPQYTVFNRMQERDVISWSTLNGSVSIYLELFECMCADRVKPNDVTFLGVLSACAHAGMVDKARAFFAMIGLLGSG</sequence>
<dbReference type="InterPro" id="IPR046960">
    <property type="entry name" value="PPR_At4g14850-like_plant"/>
</dbReference>
<gene>
    <name evidence="1" type="ORF">FRX31_030385</name>
</gene>
<protein>
    <submittedName>
        <fullName evidence="1">Pentatricopeptide repeat (PPR) superfamily protein</fullName>
    </submittedName>
</protein>
<organism evidence="1 2">
    <name type="scientific">Thalictrum thalictroides</name>
    <name type="common">Rue-anemone</name>
    <name type="synonym">Anemone thalictroides</name>
    <dbReference type="NCBI Taxonomy" id="46969"/>
    <lineage>
        <taxon>Eukaryota</taxon>
        <taxon>Viridiplantae</taxon>
        <taxon>Streptophyta</taxon>
        <taxon>Embryophyta</taxon>
        <taxon>Tracheophyta</taxon>
        <taxon>Spermatophyta</taxon>
        <taxon>Magnoliopsida</taxon>
        <taxon>Ranunculales</taxon>
        <taxon>Ranunculaceae</taxon>
        <taxon>Thalictroideae</taxon>
        <taxon>Thalictrum</taxon>
    </lineage>
</organism>
<dbReference type="Gene3D" id="1.25.40.10">
    <property type="entry name" value="Tetratricopeptide repeat domain"/>
    <property type="match status" value="1"/>
</dbReference>
<comment type="caution">
    <text evidence="1">The sequence shown here is derived from an EMBL/GenBank/DDBJ whole genome shotgun (WGS) entry which is preliminary data.</text>
</comment>
<dbReference type="Proteomes" id="UP000554482">
    <property type="component" value="Unassembled WGS sequence"/>
</dbReference>
<dbReference type="InterPro" id="IPR011990">
    <property type="entry name" value="TPR-like_helical_dom_sf"/>
</dbReference>
<dbReference type="GO" id="GO:0009451">
    <property type="term" value="P:RNA modification"/>
    <property type="evidence" value="ECO:0007669"/>
    <property type="project" value="InterPro"/>
</dbReference>
<dbReference type="AlphaFoldDB" id="A0A7J6V5P2"/>
<evidence type="ECO:0000313" key="1">
    <source>
        <dbReference type="EMBL" id="KAF5180031.1"/>
    </source>
</evidence>